<proteinExistence type="predicted"/>
<feature type="region of interest" description="Disordered" evidence="1">
    <location>
        <begin position="1"/>
        <end position="48"/>
    </location>
</feature>
<accession>A0A087RAK1</accession>
<keyword evidence="3" id="KW-1185">Reference proteome</keyword>
<feature type="non-terminal residue" evidence="2">
    <location>
        <position position="48"/>
    </location>
</feature>
<dbReference type="STRING" id="9233.A0A087RAK1"/>
<dbReference type="EMBL" id="KL226261">
    <property type="protein sequence ID" value="KFM10505.1"/>
    <property type="molecule type" value="Genomic_DNA"/>
</dbReference>
<dbReference type="AlphaFoldDB" id="A0A087RAK1"/>
<evidence type="ECO:0000256" key="1">
    <source>
        <dbReference type="SAM" id="MobiDB-lite"/>
    </source>
</evidence>
<evidence type="ECO:0000313" key="2">
    <source>
        <dbReference type="EMBL" id="KFM10505.1"/>
    </source>
</evidence>
<protein>
    <submittedName>
        <fullName evidence="2">Uncharacterized protein</fullName>
    </submittedName>
</protein>
<sequence length="48" mass="5660">EKDRFEETKTCNNTKRALEQHEEDLQSPKKLKRDENLDGEASRDLQVS</sequence>
<evidence type="ECO:0000313" key="3">
    <source>
        <dbReference type="Proteomes" id="UP000053286"/>
    </source>
</evidence>
<feature type="compositionally biased region" description="Basic and acidic residues" evidence="1">
    <location>
        <begin position="16"/>
        <end position="48"/>
    </location>
</feature>
<feature type="non-terminal residue" evidence="2">
    <location>
        <position position="1"/>
    </location>
</feature>
<dbReference type="Proteomes" id="UP000053286">
    <property type="component" value="Unassembled WGS sequence"/>
</dbReference>
<gene>
    <name evidence="2" type="ORF">AS27_11801</name>
</gene>
<name>A0A087RAK1_APTFO</name>
<reference evidence="2 3" key="1">
    <citation type="submission" date="2014-04" db="EMBL/GenBank/DDBJ databases">
        <title>Genome evolution of avian class.</title>
        <authorList>
            <person name="Zhang G."/>
            <person name="Li C."/>
        </authorList>
    </citation>
    <scope>NUCLEOTIDE SEQUENCE [LARGE SCALE GENOMIC DNA]</scope>
    <source>
        <strain evidence="2">BGI_AS27</strain>
    </source>
</reference>
<organism evidence="2 3">
    <name type="scientific">Aptenodytes forsteri</name>
    <name type="common">Emperor penguin</name>
    <dbReference type="NCBI Taxonomy" id="9233"/>
    <lineage>
        <taxon>Eukaryota</taxon>
        <taxon>Metazoa</taxon>
        <taxon>Chordata</taxon>
        <taxon>Craniata</taxon>
        <taxon>Vertebrata</taxon>
        <taxon>Euteleostomi</taxon>
        <taxon>Archelosauria</taxon>
        <taxon>Archosauria</taxon>
        <taxon>Dinosauria</taxon>
        <taxon>Saurischia</taxon>
        <taxon>Theropoda</taxon>
        <taxon>Coelurosauria</taxon>
        <taxon>Aves</taxon>
        <taxon>Neognathae</taxon>
        <taxon>Neoaves</taxon>
        <taxon>Aequornithes</taxon>
        <taxon>Sphenisciformes</taxon>
        <taxon>Spheniscidae</taxon>
        <taxon>Aptenodytes</taxon>
    </lineage>
</organism>